<dbReference type="SUPFAM" id="SSF56672">
    <property type="entry name" value="DNA/RNA polymerases"/>
    <property type="match status" value="1"/>
</dbReference>
<proteinExistence type="predicted"/>
<dbReference type="Pfam" id="PF14244">
    <property type="entry name" value="Retrotran_gag_3"/>
    <property type="match status" value="1"/>
</dbReference>
<dbReference type="PANTHER" id="PTHR11439">
    <property type="entry name" value="GAG-POL-RELATED RETROTRANSPOSON"/>
    <property type="match status" value="1"/>
</dbReference>
<comment type="caution">
    <text evidence="4">The sequence shown here is derived from an EMBL/GenBank/DDBJ whole genome shotgun (WGS) entry which is preliminary data.</text>
</comment>
<protein>
    <submittedName>
        <fullName evidence="4">Retrovirus-related Pol polyprotein from transposon RE2</fullName>
    </submittedName>
</protein>
<reference evidence="4" key="2">
    <citation type="journal article" date="2024" name="Plant">
        <title>Genomic evolution and insights into agronomic trait innovations of Sesamum species.</title>
        <authorList>
            <person name="Miao H."/>
            <person name="Wang L."/>
            <person name="Qu L."/>
            <person name="Liu H."/>
            <person name="Sun Y."/>
            <person name="Le M."/>
            <person name="Wang Q."/>
            <person name="Wei S."/>
            <person name="Zheng Y."/>
            <person name="Lin W."/>
            <person name="Duan Y."/>
            <person name="Cao H."/>
            <person name="Xiong S."/>
            <person name="Wang X."/>
            <person name="Wei L."/>
            <person name="Li C."/>
            <person name="Ma Q."/>
            <person name="Ju M."/>
            <person name="Zhao R."/>
            <person name="Li G."/>
            <person name="Mu C."/>
            <person name="Tian Q."/>
            <person name="Mei H."/>
            <person name="Zhang T."/>
            <person name="Gao T."/>
            <person name="Zhang H."/>
        </authorList>
    </citation>
    <scope>NUCLEOTIDE SEQUENCE</scope>
    <source>
        <strain evidence="4">G02</strain>
    </source>
</reference>
<accession>A0AAW2U7A3</accession>
<dbReference type="EMBL" id="JACGWJ010000006">
    <property type="protein sequence ID" value="KAL0412413.1"/>
    <property type="molecule type" value="Genomic_DNA"/>
</dbReference>
<dbReference type="InterPro" id="IPR043502">
    <property type="entry name" value="DNA/RNA_pol_sf"/>
</dbReference>
<dbReference type="CDD" id="cd09272">
    <property type="entry name" value="RNase_HI_RT_Ty1"/>
    <property type="match status" value="1"/>
</dbReference>
<dbReference type="InterPro" id="IPR029472">
    <property type="entry name" value="Copia-like_N"/>
</dbReference>
<evidence type="ECO:0000256" key="1">
    <source>
        <dbReference type="SAM" id="MobiDB-lite"/>
    </source>
</evidence>
<evidence type="ECO:0000259" key="3">
    <source>
        <dbReference type="Pfam" id="PF14244"/>
    </source>
</evidence>
<evidence type="ECO:0000259" key="2">
    <source>
        <dbReference type="Pfam" id="PF07727"/>
    </source>
</evidence>
<feature type="compositionally biased region" description="Polar residues" evidence="1">
    <location>
        <begin position="360"/>
        <end position="369"/>
    </location>
</feature>
<name>A0AAW2U7A3_SESRA</name>
<dbReference type="InterPro" id="IPR013103">
    <property type="entry name" value="RVT_2"/>
</dbReference>
<dbReference type="AlphaFoldDB" id="A0AAW2U7A3"/>
<organism evidence="4">
    <name type="scientific">Sesamum radiatum</name>
    <name type="common">Black benniseed</name>
    <dbReference type="NCBI Taxonomy" id="300843"/>
    <lineage>
        <taxon>Eukaryota</taxon>
        <taxon>Viridiplantae</taxon>
        <taxon>Streptophyta</taxon>
        <taxon>Embryophyta</taxon>
        <taxon>Tracheophyta</taxon>
        <taxon>Spermatophyta</taxon>
        <taxon>Magnoliopsida</taxon>
        <taxon>eudicotyledons</taxon>
        <taxon>Gunneridae</taxon>
        <taxon>Pentapetalae</taxon>
        <taxon>asterids</taxon>
        <taxon>lamiids</taxon>
        <taxon>Lamiales</taxon>
        <taxon>Pedaliaceae</taxon>
        <taxon>Sesamum</taxon>
    </lineage>
</organism>
<evidence type="ECO:0000313" key="4">
    <source>
        <dbReference type="EMBL" id="KAL0412413.1"/>
    </source>
</evidence>
<dbReference type="Pfam" id="PF07727">
    <property type="entry name" value="RVT_2"/>
    <property type="match status" value="1"/>
</dbReference>
<feature type="region of interest" description="Disordered" evidence="1">
    <location>
        <begin position="1"/>
        <end position="24"/>
    </location>
</feature>
<feature type="domain" description="Retrotransposon Copia-like N-terminal" evidence="3">
    <location>
        <begin position="29"/>
        <end position="75"/>
    </location>
</feature>
<gene>
    <name evidence="4" type="ORF">Sradi_1443000</name>
</gene>
<dbReference type="PANTHER" id="PTHR11439:SF465">
    <property type="entry name" value="REVERSE TRANSCRIPTASE TY1_COPIA-TYPE DOMAIN-CONTAINING PROTEIN"/>
    <property type="match status" value="1"/>
</dbReference>
<feature type="region of interest" description="Disordered" evidence="1">
    <location>
        <begin position="346"/>
        <end position="375"/>
    </location>
</feature>
<feature type="domain" description="Reverse transcriptase Ty1/copia-type" evidence="2">
    <location>
        <begin position="439"/>
        <end position="653"/>
    </location>
</feature>
<reference evidence="4" key="1">
    <citation type="submission" date="2020-06" db="EMBL/GenBank/DDBJ databases">
        <authorList>
            <person name="Li T."/>
            <person name="Hu X."/>
            <person name="Zhang T."/>
            <person name="Song X."/>
            <person name="Zhang H."/>
            <person name="Dai N."/>
            <person name="Sheng W."/>
            <person name="Hou X."/>
            <person name="Wei L."/>
        </authorList>
    </citation>
    <scope>NUCLEOTIDE SEQUENCE</scope>
    <source>
        <strain evidence="4">G02</strain>
        <tissue evidence="4">Leaf</tissue>
    </source>
</reference>
<sequence length="891" mass="100990">MAANKAESTETSSGGTRGKDGDDFLQLQSSDHPGMVLVTTPLNGRNFLAWSRAVKIALGAKLKLGFITGECKKPAADSEHYRQWIRVDCMLEERFGECNGLLLYQLQREIASISQGDLSVVEYFTKLKMLWDELFQLTPLPDCTCGTARAIAELANQNHLMQFLMGLNDMYDHVRNQILVMEPLPSVNRAYSMILRVEKQRQVNMGLSEVQEGMALFTKGLEKRNNNQNRGVLKKRGIVDKRNMKCEHCDRPGHDKSTCFKLHGVPDWYKELIEQKKKNTNGGRAFLAQTSGDKQTYKDAKIDGAASISEVVMEVMRLMKSKVPAEPIQVNYAETDEYADSDMLEHSETLDPGPLETPNAPATSSQTSVPLRKSSRTRHQPAWLGDFICNHSSTYSHAHMCFVAQLSILQEPKTFSQAQKYVEWQRAMKEEIEALEKKRTWDITPLPTGKRAIGSKWVFKLKLNSDGSVNRYKARLVAKGYNQIEGIDYTDSFSSVAKTVTVRVFFAIASAYSWPIYQLDINNAFLHGHLEEEVYMHPPEGYTVDAGMVCRLKKSLYGLKQASRQWNHEFTSKLTDYGFMQSAHDNCLFLKHAESGYLALLVYVDDILLTGPSENSIADVKRYLDDLFTIKDLGYAKYFLGLEIARSHDETSITNARILLPEPSQYRRLVGRLLYLGFTRPDISYSVQQLSQFLQHPNDQHMNAALHVVRYLKGSPHTGLFFPSSNSFQLVAYTDADWASCVDTRRSVTGYCVFLGSTLVSWKTKKQNTVSRSSAEAEYRAMASTVCELQWLCYLLKDFGITTPTPIPFWCDNQAALHITANPVFHERTKHLDFDCHVVRNKYKDGFISPSYICSQDQLADLFTKVLPVRRFLDMLSKLGLFTQHQLEGGV</sequence>